<feature type="domain" description="DUF4592" evidence="1">
    <location>
        <begin position="106"/>
        <end position="191"/>
    </location>
</feature>
<feature type="non-terminal residue" evidence="2">
    <location>
        <position position="191"/>
    </location>
</feature>
<dbReference type="PANTHER" id="PTHR47743">
    <property type="entry name" value="KIAA1210 / KIAA1211 FAMILY MEMBER"/>
    <property type="match status" value="1"/>
</dbReference>
<keyword evidence="3" id="KW-1185">Reference proteome</keyword>
<evidence type="ECO:0000313" key="2">
    <source>
        <dbReference type="EMBL" id="KAI5621290.1"/>
    </source>
</evidence>
<evidence type="ECO:0000259" key="1">
    <source>
        <dbReference type="Pfam" id="PF15262"/>
    </source>
</evidence>
<evidence type="ECO:0000313" key="3">
    <source>
        <dbReference type="Proteomes" id="UP001205998"/>
    </source>
</evidence>
<dbReference type="InterPro" id="IPR026713">
    <property type="entry name" value="CRACD-like"/>
</dbReference>
<dbReference type="EMBL" id="MU551633">
    <property type="protein sequence ID" value="KAI5621290.1"/>
    <property type="molecule type" value="Genomic_DNA"/>
</dbReference>
<comment type="caution">
    <text evidence="2">The sequence shown here is derived from an EMBL/GenBank/DDBJ whole genome shotgun (WGS) entry which is preliminary data.</text>
</comment>
<dbReference type="PANTHER" id="PTHR47743:SF1">
    <property type="entry name" value="CRACD-LIKE PROTEIN"/>
    <property type="match status" value="1"/>
</dbReference>
<sequence>SRKKVLKLTQLGKMKKKGYVGVMKQSKSAIDITQGILDLEDICCFQGRLRTRSLSHEFLSEQHQSDSEPLRALSQENVHGKIQALQKKLQTQKMHLGPPPLVIAIKQMEDHQHPSKVLTLSENLPHRFHLKSSSQGVLPHSINPILPLFCTSPPSPGVDFNTLPKFIPCLDNSAARHRMSIKPRNQRASTK</sequence>
<proteinExistence type="predicted"/>
<dbReference type="Pfam" id="PF15262">
    <property type="entry name" value="DUF4592"/>
    <property type="match status" value="1"/>
</dbReference>
<dbReference type="AlphaFoldDB" id="A0AAD5ASG1"/>
<name>A0AAD5ASG1_SILAS</name>
<organism evidence="2 3">
    <name type="scientific">Silurus asotus</name>
    <name type="common">Amur catfish</name>
    <name type="synonym">Parasilurus asotus</name>
    <dbReference type="NCBI Taxonomy" id="30991"/>
    <lineage>
        <taxon>Eukaryota</taxon>
        <taxon>Metazoa</taxon>
        <taxon>Chordata</taxon>
        <taxon>Craniata</taxon>
        <taxon>Vertebrata</taxon>
        <taxon>Euteleostomi</taxon>
        <taxon>Actinopterygii</taxon>
        <taxon>Neopterygii</taxon>
        <taxon>Teleostei</taxon>
        <taxon>Ostariophysi</taxon>
        <taxon>Siluriformes</taxon>
        <taxon>Siluridae</taxon>
        <taxon>Silurus</taxon>
    </lineage>
</organism>
<accession>A0AAD5ASG1</accession>
<feature type="non-terminal residue" evidence="2">
    <location>
        <position position="1"/>
    </location>
</feature>
<protein>
    <submittedName>
        <fullName evidence="2">Proteoglycan 4 isoform X3</fullName>
    </submittedName>
</protein>
<dbReference type="Proteomes" id="UP001205998">
    <property type="component" value="Unassembled WGS sequence"/>
</dbReference>
<gene>
    <name evidence="2" type="ORF">C0J50_19225</name>
</gene>
<reference evidence="2" key="1">
    <citation type="submission" date="2018-07" db="EMBL/GenBank/DDBJ databases">
        <title>Comparative genomics of catfishes provides insights into carnivory and benthic adaptation.</title>
        <authorList>
            <person name="Zhang Y."/>
            <person name="Wang D."/>
            <person name="Peng Z."/>
            <person name="Zheng S."/>
            <person name="Shao F."/>
            <person name="Tao W."/>
        </authorList>
    </citation>
    <scope>NUCLEOTIDE SEQUENCE</scope>
    <source>
        <strain evidence="2">Chongqing</strain>
    </source>
</reference>
<dbReference type="InterPro" id="IPR028030">
    <property type="entry name" value="DUF4592"/>
</dbReference>